<dbReference type="Gene3D" id="2.160.20.70">
    <property type="match status" value="1"/>
</dbReference>
<dbReference type="VEuPathDB" id="GiardiaDB:GMRT_10129"/>
<comment type="caution">
    <text evidence="4">The sequence shown here is derived from an EMBL/GenBank/DDBJ whole genome shotgun (WGS) entry which is preliminary data.</text>
</comment>
<proteinExistence type="inferred from homology"/>
<sequence>MPLTDAEIAGFEAELREIVQMDASGREEIEAALSQAARQLQVFERRLNANQGLSAYDRRVEQGKLEKLAFDLAYVRRQKLPRKVFRFASRKFLSTEQEVGQAEAEGVTYLSHALIQNLHGTAQIVNTPELRNEDLLIKGCKSSMIVVTVPLAAIYIDDCNECTIFCGIVGGALHTERCKEITVVGACHQLRIHDATGCSFFLVLGSDPIIERSKGLSFVRMNDPSTLNGYRDLFDSLYDGWTDELLESSPMAAFTVKDFTWLKTGQNPHYAWVDIDDQSFSTLLEGLLHSLENVTVGCATPT</sequence>
<organism evidence="4 5">
    <name type="scientific">Giardia muris</name>
    <dbReference type="NCBI Taxonomy" id="5742"/>
    <lineage>
        <taxon>Eukaryota</taxon>
        <taxon>Metamonada</taxon>
        <taxon>Diplomonadida</taxon>
        <taxon>Hexamitidae</taxon>
        <taxon>Giardiinae</taxon>
        <taxon>Giardia</taxon>
    </lineage>
</organism>
<dbReference type="GO" id="GO:0005737">
    <property type="term" value="C:cytoplasm"/>
    <property type="evidence" value="ECO:0007669"/>
    <property type="project" value="TreeGrafter"/>
</dbReference>
<dbReference type="OrthoDB" id="194775at2759"/>
<dbReference type="Proteomes" id="UP000315496">
    <property type="component" value="Chromosome 3"/>
</dbReference>
<evidence type="ECO:0000259" key="3">
    <source>
        <dbReference type="PROSITE" id="PS51329"/>
    </source>
</evidence>
<dbReference type="InterPro" id="IPR027684">
    <property type="entry name" value="TBCC"/>
</dbReference>
<dbReference type="InterPro" id="IPR012945">
    <property type="entry name" value="Tubulin-bd_cofactor_C_dom"/>
</dbReference>
<dbReference type="GO" id="GO:0007023">
    <property type="term" value="P:post-chaperonin tubulin folding pathway"/>
    <property type="evidence" value="ECO:0007669"/>
    <property type="project" value="InterPro"/>
</dbReference>
<dbReference type="AlphaFoldDB" id="A0A4Z1T5H8"/>
<keyword evidence="2" id="KW-0143">Chaperone</keyword>
<evidence type="ECO:0000256" key="1">
    <source>
        <dbReference type="ARBA" id="ARBA00008848"/>
    </source>
</evidence>
<dbReference type="InterPro" id="IPR036223">
    <property type="entry name" value="CAP_C_sf"/>
</dbReference>
<dbReference type="PANTHER" id="PTHR15139:SF0">
    <property type="entry name" value="TUBULIN-SPECIFIC CHAPERONE C"/>
    <property type="match status" value="1"/>
</dbReference>
<dbReference type="GO" id="GO:0007021">
    <property type="term" value="P:tubulin complex assembly"/>
    <property type="evidence" value="ECO:0007669"/>
    <property type="project" value="TreeGrafter"/>
</dbReference>
<feature type="domain" description="C-CAP/cofactor C-like" evidence="3">
    <location>
        <begin position="81"/>
        <end position="261"/>
    </location>
</feature>
<dbReference type="InterPro" id="IPR016098">
    <property type="entry name" value="CAP/MinC_C"/>
</dbReference>
<keyword evidence="5" id="KW-1185">Reference proteome</keyword>
<dbReference type="Pfam" id="PF07986">
    <property type="entry name" value="TBCC"/>
    <property type="match status" value="1"/>
</dbReference>
<reference evidence="4 5" key="1">
    <citation type="submission" date="2019-05" db="EMBL/GenBank/DDBJ databases">
        <title>The compact genome of Giardia muris reveals important steps in the evolution of intestinal protozoan parasites.</title>
        <authorList>
            <person name="Xu F."/>
            <person name="Jimenez-Gonzalez A."/>
            <person name="Einarsson E."/>
            <person name="Astvaldsson A."/>
            <person name="Peirasmaki D."/>
            <person name="Eckmann L."/>
            <person name="Andersson J.O."/>
            <person name="Svard S.G."/>
            <person name="Jerlstrom-Hultqvist J."/>
        </authorList>
    </citation>
    <scope>NUCLEOTIDE SEQUENCE [LARGE SCALE GENOMIC DNA]</scope>
    <source>
        <strain evidence="4 5">Roberts-Thomson</strain>
    </source>
</reference>
<dbReference type="InterPro" id="IPR017901">
    <property type="entry name" value="C-CAP_CF_C-like"/>
</dbReference>
<dbReference type="PROSITE" id="PS51329">
    <property type="entry name" value="C_CAP_COFACTOR_C"/>
    <property type="match status" value="1"/>
</dbReference>
<gene>
    <name evidence="4" type="ORF">GMRT_10129</name>
</gene>
<accession>A0A4Z1T5H8</accession>
<dbReference type="EMBL" id="VDLU01000003">
    <property type="protein sequence ID" value="TNJ27779.1"/>
    <property type="molecule type" value="Genomic_DNA"/>
</dbReference>
<protein>
    <submittedName>
        <fullName evidence="4">Tubulin specific chaperone D</fullName>
    </submittedName>
</protein>
<comment type="similarity">
    <text evidence="1">Belongs to the TBCC family.</text>
</comment>
<evidence type="ECO:0000313" key="4">
    <source>
        <dbReference type="EMBL" id="TNJ27779.1"/>
    </source>
</evidence>
<dbReference type="SUPFAM" id="SSF69340">
    <property type="entry name" value="C-terminal domain of adenylylcyclase associated protein"/>
    <property type="match status" value="1"/>
</dbReference>
<dbReference type="SMART" id="SM00673">
    <property type="entry name" value="CARP"/>
    <property type="match status" value="2"/>
</dbReference>
<dbReference type="PANTHER" id="PTHR15139">
    <property type="entry name" value="TUBULIN FOLDING COFACTOR C"/>
    <property type="match status" value="1"/>
</dbReference>
<dbReference type="InterPro" id="IPR006599">
    <property type="entry name" value="CARP_motif"/>
</dbReference>
<evidence type="ECO:0000256" key="2">
    <source>
        <dbReference type="ARBA" id="ARBA00023186"/>
    </source>
</evidence>
<evidence type="ECO:0000313" key="5">
    <source>
        <dbReference type="Proteomes" id="UP000315496"/>
    </source>
</evidence>
<name>A0A4Z1T5H8_GIAMU</name>